<comment type="caution">
    <text evidence="2">The sequence shown here is derived from an EMBL/GenBank/DDBJ whole genome shotgun (WGS) entry which is preliminary data.</text>
</comment>
<dbReference type="GO" id="GO:0003677">
    <property type="term" value="F:DNA binding"/>
    <property type="evidence" value="ECO:0007669"/>
    <property type="project" value="InterPro"/>
</dbReference>
<dbReference type="EMBL" id="JSZA02000023">
    <property type="protein sequence ID" value="KHD06008.1"/>
    <property type="molecule type" value="Genomic_DNA"/>
</dbReference>
<accession>A0A0A6P5I7</accession>
<dbReference type="SUPFAM" id="SSF47413">
    <property type="entry name" value="lambda repressor-like DNA-binding domains"/>
    <property type="match status" value="1"/>
</dbReference>
<name>A0A0A6P5I7_9GAMM</name>
<organism evidence="2 3">
    <name type="scientific">Candidatus Thiomargarita nelsonii</name>
    <dbReference type="NCBI Taxonomy" id="1003181"/>
    <lineage>
        <taxon>Bacteria</taxon>
        <taxon>Pseudomonadati</taxon>
        <taxon>Pseudomonadota</taxon>
        <taxon>Gammaproteobacteria</taxon>
        <taxon>Thiotrichales</taxon>
        <taxon>Thiotrichaceae</taxon>
        <taxon>Thiomargarita</taxon>
    </lineage>
</organism>
<reference evidence="2 3" key="1">
    <citation type="journal article" date="2016" name="Front. Microbiol.">
        <title>Single-Cell (Meta-)Genomics of a Dimorphic Candidatus Thiomargarita nelsonii Reveals Genomic Plasticity.</title>
        <authorList>
            <person name="Flood B.E."/>
            <person name="Fliss P."/>
            <person name="Jones D.S."/>
            <person name="Dick G.J."/>
            <person name="Jain S."/>
            <person name="Kaster A.K."/>
            <person name="Winkel M."/>
            <person name="Mussmann M."/>
            <person name="Bailey J."/>
        </authorList>
    </citation>
    <scope>NUCLEOTIDE SEQUENCE [LARGE SCALE GENOMIC DNA]</scope>
    <source>
        <strain evidence="2">Hydrate Ridge</strain>
    </source>
</reference>
<dbReference type="AlphaFoldDB" id="A0A0A6P5I7"/>
<proteinExistence type="predicted"/>
<evidence type="ECO:0000313" key="3">
    <source>
        <dbReference type="Proteomes" id="UP000030428"/>
    </source>
</evidence>
<gene>
    <name evidence="2" type="ORF">PN36_07890</name>
</gene>
<dbReference type="Gene3D" id="1.10.260.40">
    <property type="entry name" value="lambda repressor-like DNA-binding domains"/>
    <property type="match status" value="1"/>
</dbReference>
<feature type="domain" description="HTH cro/C1-type" evidence="1">
    <location>
        <begin position="35"/>
        <end position="81"/>
    </location>
</feature>
<dbReference type="InterPro" id="IPR010982">
    <property type="entry name" value="Lambda_DNA-bd_dom_sf"/>
</dbReference>
<sequence>MGSSFEDFLEEEGLLAQAEATAIKRVLAYQFEQAIKNANISKAEMAKRMHTNQASVEKLINPDAISLNTLTKAAATLGMQLKMTLETYTLEQTAK</sequence>
<dbReference type="Pfam" id="PF13443">
    <property type="entry name" value="HTH_26"/>
    <property type="match status" value="1"/>
</dbReference>
<dbReference type="Proteomes" id="UP000030428">
    <property type="component" value="Unassembled WGS sequence"/>
</dbReference>
<evidence type="ECO:0000259" key="1">
    <source>
        <dbReference type="Pfam" id="PF13443"/>
    </source>
</evidence>
<dbReference type="InterPro" id="IPR001387">
    <property type="entry name" value="Cro/C1-type_HTH"/>
</dbReference>
<evidence type="ECO:0000313" key="2">
    <source>
        <dbReference type="EMBL" id="KHD06008.1"/>
    </source>
</evidence>
<keyword evidence="3" id="KW-1185">Reference proteome</keyword>
<protein>
    <recommendedName>
        <fullName evidence="1">HTH cro/C1-type domain-containing protein</fullName>
    </recommendedName>
</protein>